<protein>
    <submittedName>
        <fullName evidence="2">Choline kinase involved in LPS biosynthesis</fullName>
    </submittedName>
</protein>
<dbReference type="CDD" id="cd05151">
    <property type="entry name" value="ChoK-like"/>
    <property type="match status" value="1"/>
</dbReference>
<comment type="caution">
    <text evidence="2">The sequence shown here is derived from an EMBL/GenBank/DDBJ whole genome shotgun (WGS) entry which is preliminary data.</text>
</comment>
<evidence type="ECO:0000259" key="1">
    <source>
        <dbReference type="Pfam" id="PF01636"/>
    </source>
</evidence>
<proteinExistence type="predicted"/>
<dbReference type="Gene3D" id="3.30.200.20">
    <property type="entry name" value="Phosphorylase Kinase, domain 1"/>
    <property type="match status" value="1"/>
</dbReference>
<dbReference type="InterPro" id="IPR052077">
    <property type="entry name" value="CcrZ_PhaseVar_Mediator"/>
</dbReference>
<dbReference type="SUPFAM" id="SSF56112">
    <property type="entry name" value="Protein kinase-like (PK-like)"/>
    <property type="match status" value="1"/>
</dbReference>
<dbReference type="InterPro" id="IPR002575">
    <property type="entry name" value="Aminoglycoside_PTrfase"/>
</dbReference>
<keyword evidence="2" id="KW-0418">Kinase</keyword>
<dbReference type="InterPro" id="IPR011009">
    <property type="entry name" value="Kinase-like_dom_sf"/>
</dbReference>
<reference evidence="2 3" key="1">
    <citation type="journal article" date="2013" name="ISME J.">
        <title>Comparative genomics of pathogenic lineages of Vibrio nigripulchritudo identifies virulence-associated traits.</title>
        <authorList>
            <person name="Goudenege D."/>
            <person name="Labreuche Y."/>
            <person name="Krin E."/>
            <person name="Ansquer D."/>
            <person name="Mangenot S."/>
            <person name="Calteau A."/>
            <person name="Medigue C."/>
            <person name="Mazel D."/>
            <person name="Polz M.F."/>
            <person name="Le Roux F."/>
        </authorList>
    </citation>
    <scope>NUCLEOTIDE SEQUENCE [LARGE SCALE GENOMIC DNA]</scope>
    <source>
        <strain evidence="2 3">SOn1</strain>
    </source>
</reference>
<sequence length="288" mass="33359">MAKMGWQEALQLDNSLNSLSDYFDSPPEQMELLSGGLSNRCWKISQDECHYVWRPVSKSTLSFGISRANEFHLLNALNNYSFSPDPVLLNESGLLVKWIEGEPVQDQISQDELLHILASVHKVKINDKPIQKLLFSEKVDHYWMQIKPEFKTESLERLYKKHREPLYLAETDRTLCHFDLGAYNLIRTDQGLGVIDWEYSAIGDPRMDLAMTIEVSGLNPEVAVAMYCQFRGIGFDAMEEWQEGVKGWLPKIRLLGLLWYLLGHQLWGTSLYKERAEELQDQLMKMRS</sequence>
<dbReference type="AlphaFoldDB" id="A0AAV2VHJ0"/>
<feature type="domain" description="Aminoglycoside phosphotransferase" evidence="1">
    <location>
        <begin position="31"/>
        <end position="241"/>
    </location>
</feature>
<organism evidence="2 3">
    <name type="scientific">Vibrio nigripulchritudo SOn1</name>
    <dbReference type="NCBI Taxonomy" id="1238450"/>
    <lineage>
        <taxon>Bacteria</taxon>
        <taxon>Pseudomonadati</taxon>
        <taxon>Pseudomonadota</taxon>
        <taxon>Gammaproteobacteria</taxon>
        <taxon>Vibrionales</taxon>
        <taxon>Vibrionaceae</taxon>
        <taxon>Vibrio</taxon>
    </lineage>
</organism>
<name>A0AAV2VHJ0_9VIBR</name>
<dbReference type="Proteomes" id="UP000018211">
    <property type="component" value="Unassembled WGS sequence"/>
</dbReference>
<dbReference type="Gene3D" id="3.90.1200.10">
    <property type="match status" value="1"/>
</dbReference>
<dbReference type="PANTHER" id="PTHR40086:SF1">
    <property type="entry name" value="CELL CYCLE REGULATOR CCRZ"/>
    <property type="match status" value="1"/>
</dbReference>
<accession>A0AAV2VHJ0</accession>
<gene>
    <name evidence="2" type="ORF">VIBNISOn1_10005</name>
</gene>
<dbReference type="PANTHER" id="PTHR40086">
    <property type="entry name" value="PHOSPHOTRANSFERASE YTMP-RELATED"/>
    <property type="match status" value="1"/>
</dbReference>
<dbReference type="EMBL" id="CAOF01000001">
    <property type="protein sequence ID" value="CCO44100.1"/>
    <property type="molecule type" value="Genomic_DNA"/>
</dbReference>
<evidence type="ECO:0000313" key="2">
    <source>
        <dbReference type="EMBL" id="CCO44100.1"/>
    </source>
</evidence>
<keyword evidence="2" id="KW-0808">Transferase</keyword>
<dbReference type="Pfam" id="PF01636">
    <property type="entry name" value="APH"/>
    <property type="match status" value="1"/>
</dbReference>
<dbReference type="GO" id="GO:0016301">
    <property type="term" value="F:kinase activity"/>
    <property type="evidence" value="ECO:0007669"/>
    <property type="project" value="UniProtKB-KW"/>
</dbReference>
<evidence type="ECO:0000313" key="3">
    <source>
        <dbReference type="Proteomes" id="UP000018211"/>
    </source>
</evidence>